<dbReference type="InterPro" id="IPR000182">
    <property type="entry name" value="GNAT_dom"/>
</dbReference>
<proteinExistence type="predicted"/>
<keyword evidence="1" id="KW-0808">Transferase</keyword>
<gene>
    <name evidence="4" type="ORF">LCGC14_0125380</name>
</gene>
<dbReference type="GO" id="GO:0016747">
    <property type="term" value="F:acyltransferase activity, transferring groups other than amino-acyl groups"/>
    <property type="evidence" value="ECO:0007669"/>
    <property type="project" value="InterPro"/>
</dbReference>
<evidence type="ECO:0000259" key="3">
    <source>
        <dbReference type="PROSITE" id="PS51186"/>
    </source>
</evidence>
<keyword evidence="2" id="KW-0012">Acyltransferase</keyword>
<feature type="domain" description="N-acetyltransferase" evidence="3">
    <location>
        <begin position="18"/>
        <end position="160"/>
    </location>
</feature>
<reference evidence="4" key="1">
    <citation type="journal article" date="2015" name="Nature">
        <title>Complex archaea that bridge the gap between prokaryotes and eukaryotes.</title>
        <authorList>
            <person name="Spang A."/>
            <person name="Saw J.H."/>
            <person name="Jorgensen S.L."/>
            <person name="Zaremba-Niedzwiedzka K."/>
            <person name="Martijn J."/>
            <person name="Lind A.E."/>
            <person name="van Eijk R."/>
            <person name="Schleper C."/>
            <person name="Guy L."/>
            <person name="Ettema T.J."/>
        </authorList>
    </citation>
    <scope>NUCLEOTIDE SEQUENCE</scope>
</reference>
<dbReference type="PROSITE" id="PS51186">
    <property type="entry name" value="GNAT"/>
    <property type="match status" value="1"/>
</dbReference>
<evidence type="ECO:0000313" key="4">
    <source>
        <dbReference type="EMBL" id="KKO00447.1"/>
    </source>
</evidence>
<dbReference type="AlphaFoldDB" id="A0A0F9XM58"/>
<dbReference type="PANTHER" id="PTHR43877">
    <property type="entry name" value="AMINOALKYLPHOSPHONATE N-ACETYLTRANSFERASE-RELATED-RELATED"/>
    <property type="match status" value="1"/>
</dbReference>
<organism evidence="4">
    <name type="scientific">marine sediment metagenome</name>
    <dbReference type="NCBI Taxonomy" id="412755"/>
    <lineage>
        <taxon>unclassified sequences</taxon>
        <taxon>metagenomes</taxon>
        <taxon>ecological metagenomes</taxon>
    </lineage>
</organism>
<dbReference type="Pfam" id="PF00583">
    <property type="entry name" value="Acetyltransf_1"/>
    <property type="match status" value="1"/>
</dbReference>
<dbReference type="EMBL" id="LAZR01000040">
    <property type="protein sequence ID" value="KKO00447.1"/>
    <property type="molecule type" value="Genomic_DNA"/>
</dbReference>
<dbReference type="InterPro" id="IPR050832">
    <property type="entry name" value="Bact_Acetyltransf"/>
</dbReference>
<evidence type="ECO:0000256" key="2">
    <source>
        <dbReference type="ARBA" id="ARBA00023315"/>
    </source>
</evidence>
<dbReference type="Gene3D" id="3.40.630.30">
    <property type="match status" value="1"/>
</dbReference>
<sequence length="160" mass="17169">MSTSCFQADYHDPDHASAIVRLLDAYAQDPMGGGEPLSEEVKLTLAGKLAALPHAFSVLCYVDGQPAGLVNCFEGFSSFVASPLVNIHDVVVSPAFRGLGVSQLMLAEVERIAIERGCCKLTLEVLEGNRVAQGAYEKCGFSGYQLDPAMGHAMFWQKSL</sequence>
<name>A0A0F9XM58_9ZZZZ</name>
<dbReference type="SUPFAM" id="SSF55729">
    <property type="entry name" value="Acyl-CoA N-acyltransferases (Nat)"/>
    <property type="match status" value="1"/>
</dbReference>
<protein>
    <recommendedName>
        <fullName evidence="3">N-acetyltransferase domain-containing protein</fullName>
    </recommendedName>
</protein>
<evidence type="ECO:0000256" key="1">
    <source>
        <dbReference type="ARBA" id="ARBA00022679"/>
    </source>
</evidence>
<dbReference type="InterPro" id="IPR016181">
    <property type="entry name" value="Acyl_CoA_acyltransferase"/>
</dbReference>
<dbReference type="PANTHER" id="PTHR43877:SF2">
    <property type="entry name" value="AMINOALKYLPHOSPHONATE N-ACETYLTRANSFERASE-RELATED"/>
    <property type="match status" value="1"/>
</dbReference>
<accession>A0A0F9XM58</accession>
<dbReference type="CDD" id="cd04301">
    <property type="entry name" value="NAT_SF"/>
    <property type="match status" value="1"/>
</dbReference>
<comment type="caution">
    <text evidence="4">The sequence shown here is derived from an EMBL/GenBank/DDBJ whole genome shotgun (WGS) entry which is preliminary data.</text>
</comment>